<evidence type="ECO:0000256" key="1">
    <source>
        <dbReference type="SAM" id="Coils"/>
    </source>
</evidence>
<organism evidence="2 3">
    <name type="scientific">Batillaria attramentaria</name>
    <dbReference type="NCBI Taxonomy" id="370345"/>
    <lineage>
        <taxon>Eukaryota</taxon>
        <taxon>Metazoa</taxon>
        <taxon>Spiralia</taxon>
        <taxon>Lophotrochozoa</taxon>
        <taxon>Mollusca</taxon>
        <taxon>Gastropoda</taxon>
        <taxon>Caenogastropoda</taxon>
        <taxon>Sorbeoconcha</taxon>
        <taxon>Cerithioidea</taxon>
        <taxon>Batillariidae</taxon>
        <taxon>Batillaria</taxon>
    </lineage>
</organism>
<reference evidence="2 3" key="1">
    <citation type="journal article" date="2023" name="Sci. Data">
        <title>Genome assembly of the Korean intertidal mud-creeper Batillaria attramentaria.</title>
        <authorList>
            <person name="Patra A.K."/>
            <person name="Ho P.T."/>
            <person name="Jun S."/>
            <person name="Lee S.J."/>
            <person name="Kim Y."/>
            <person name="Won Y.J."/>
        </authorList>
    </citation>
    <scope>NUCLEOTIDE SEQUENCE [LARGE SCALE GENOMIC DNA]</scope>
    <source>
        <strain evidence="2">Wonlab-2016</strain>
    </source>
</reference>
<accession>A0ABD0J2A7</accession>
<evidence type="ECO:0000313" key="2">
    <source>
        <dbReference type="EMBL" id="KAK7449141.1"/>
    </source>
</evidence>
<comment type="caution">
    <text evidence="2">The sequence shown here is derived from an EMBL/GenBank/DDBJ whole genome shotgun (WGS) entry which is preliminary data.</text>
</comment>
<dbReference type="Proteomes" id="UP001519460">
    <property type="component" value="Unassembled WGS sequence"/>
</dbReference>
<protein>
    <submittedName>
        <fullName evidence="2">Uncharacterized protein</fullName>
    </submittedName>
</protein>
<evidence type="ECO:0000313" key="3">
    <source>
        <dbReference type="Proteomes" id="UP001519460"/>
    </source>
</evidence>
<dbReference type="AlphaFoldDB" id="A0ABD0J2A7"/>
<feature type="coiled-coil region" evidence="1">
    <location>
        <begin position="52"/>
        <end position="79"/>
    </location>
</feature>
<dbReference type="EMBL" id="JACVVK020000754">
    <property type="protein sequence ID" value="KAK7449141.1"/>
    <property type="molecule type" value="Genomic_DNA"/>
</dbReference>
<keyword evidence="3" id="KW-1185">Reference proteome</keyword>
<sequence length="161" mass="19223">MKKARFLMQDTGDSRPRCSGSKPCLFEEILSGHIHEKVNQERVQYDEALVRADRLLKQTRSLRSQVQHLREDYSGLEDQFHHLTGLHAKFNRAAQERLHYLDRESHLAGVIAYLMAQHKDKELLVPMCFSARDWWRLKVPDFGDPRDRRRKRRMMFRFLCS</sequence>
<name>A0ABD0J2A7_9CAEN</name>
<gene>
    <name evidence="2" type="ORF">BaRGS_00040050</name>
</gene>
<keyword evidence="1" id="KW-0175">Coiled coil</keyword>
<proteinExistence type="predicted"/>